<keyword evidence="11" id="KW-1185">Reference proteome</keyword>
<feature type="binding site" evidence="4">
    <location>
        <position position="63"/>
    </location>
    <ligand>
        <name>substrate</name>
    </ligand>
</feature>
<dbReference type="SUPFAM" id="SSF53774">
    <property type="entry name" value="Glutaminase/Asparaginase"/>
    <property type="match status" value="1"/>
</dbReference>
<dbReference type="PRINTS" id="PR00139">
    <property type="entry name" value="ASNGLNASE"/>
</dbReference>
<dbReference type="InterPro" id="IPR027475">
    <property type="entry name" value="Asparaginase/glutaminase_AS2"/>
</dbReference>
<dbReference type="SMART" id="SM00870">
    <property type="entry name" value="Asparaginase"/>
    <property type="match status" value="1"/>
</dbReference>
<dbReference type="Proteomes" id="UP000294772">
    <property type="component" value="Unassembled WGS sequence"/>
</dbReference>
<evidence type="ECO:0000313" key="12">
    <source>
        <dbReference type="Proteomes" id="UP000294772"/>
    </source>
</evidence>
<evidence type="ECO:0000259" key="8">
    <source>
        <dbReference type="Pfam" id="PF17763"/>
    </source>
</evidence>
<proteinExistence type="inferred from homology"/>
<dbReference type="InterPro" id="IPR037152">
    <property type="entry name" value="L-asparaginase_N_sf"/>
</dbReference>
<comment type="similarity">
    <text evidence="1">Belongs to the asparaginase 1 family.</text>
</comment>
<evidence type="ECO:0000256" key="2">
    <source>
        <dbReference type="ARBA" id="ARBA00022801"/>
    </source>
</evidence>
<evidence type="ECO:0000256" key="4">
    <source>
        <dbReference type="PIRSR" id="PIRSR001220-2"/>
    </source>
</evidence>
<evidence type="ECO:0000256" key="3">
    <source>
        <dbReference type="PIRSR" id="PIRSR001220-1"/>
    </source>
</evidence>
<dbReference type="GO" id="GO:0006528">
    <property type="term" value="P:asparagine metabolic process"/>
    <property type="evidence" value="ECO:0007669"/>
    <property type="project" value="InterPro"/>
</dbReference>
<dbReference type="PROSITE" id="PS51732">
    <property type="entry name" value="ASN_GLN_ASE_3"/>
    <property type="match status" value="1"/>
</dbReference>
<dbReference type="InterPro" id="IPR027473">
    <property type="entry name" value="L-asparaginase_C"/>
</dbReference>
<dbReference type="PANTHER" id="PTHR11707:SF28">
    <property type="entry name" value="60 KDA LYSOPHOSPHOLIPASE"/>
    <property type="match status" value="1"/>
</dbReference>
<dbReference type="RefSeq" id="WP_104356674.1">
    <property type="nucleotide sequence ID" value="NZ_CP064338.1"/>
</dbReference>
<accession>A0A2S5T6F9</accession>
<dbReference type="InterPro" id="IPR027474">
    <property type="entry name" value="L-asparaginase_N"/>
</dbReference>
<dbReference type="PROSITE" id="PS00917">
    <property type="entry name" value="ASN_GLN_ASE_2"/>
    <property type="match status" value="1"/>
</dbReference>
<dbReference type="InterPro" id="IPR004550">
    <property type="entry name" value="AsnASE_II"/>
</dbReference>
<evidence type="ECO:0000313" key="11">
    <source>
        <dbReference type="Proteomes" id="UP000239406"/>
    </source>
</evidence>
<dbReference type="InterPro" id="IPR006034">
    <property type="entry name" value="Asparaginase/glutaminase-like"/>
</dbReference>
<dbReference type="PANTHER" id="PTHR11707">
    <property type="entry name" value="L-ASPARAGINASE"/>
    <property type="match status" value="1"/>
</dbReference>
<evidence type="ECO:0000256" key="6">
    <source>
        <dbReference type="PROSITE-ProRule" id="PRU10100"/>
    </source>
</evidence>
<evidence type="ECO:0000313" key="10">
    <source>
        <dbReference type="EMBL" id="TCP10069.1"/>
    </source>
</evidence>
<feature type="domain" description="L-asparaginase N-terminal" evidence="7">
    <location>
        <begin position="9"/>
        <end position="195"/>
    </location>
</feature>
<comment type="caution">
    <text evidence="9">The sequence shown here is derived from an EMBL/GenBank/DDBJ whole genome shotgun (WGS) entry which is preliminary data.</text>
</comment>
<feature type="binding site" evidence="4">
    <location>
        <begin position="96"/>
        <end position="97"/>
    </location>
    <ligand>
        <name>substrate</name>
    </ligand>
</feature>
<name>A0A2S5T6F9_9BURK</name>
<dbReference type="Pfam" id="PF17763">
    <property type="entry name" value="Asparaginase_C"/>
    <property type="match status" value="1"/>
</dbReference>
<dbReference type="AlphaFoldDB" id="A0A2S5T6F9"/>
<dbReference type="OrthoDB" id="9788068at2"/>
<evidence type="ECO:0000256" key="5">
    <source>
        <dbReference type="PROSITE-ProRule" id="PRU10099"/>
    </source>
</evidence>
<evidence type="ECO:0000313" key="9">
    <source>
        <dbReference type="EMBL" id="PPE70585.1"/>
    </source>
</evidence>
<evidence type="ECO:0000259" key="7">
    <source>
        <dbReference type="Pfam" id="PF00710"/>
    </source>
</evidence>
<dbReference type="InterPro" id="IPR020827">
    <property type="entry name" value="Asparaginase/glutaminase_AS1"/>
</dbReference>
<dbReference type="GO" id="GO:0004067">
    <property type="term" value="F:asparaginase activity"/>
    <property type="evidence" value="ECO:0007669"/>
    <property type="project" value="UniProtKB-UniRule"/>
</dbReference>
<dbReference type="EMBL" id="PSNY01000005">
    <property type="protein sequence ID" value="PPE70585.1"/>
    <property type="molecule type" value="Genomic_DNA"/>
</dbReference>
<reference evidence="10 12" key="2">
    <citation type="submission" date="2019-03" db="EMBL/GenBank/DDBJ databases">
        <title>Genomic Encyclopedia of Type Strains, Phase IV (KMG-IV): sequencing the most valuable type-strain genomes for metagenomic binning, comparative biology and taxonomic classification.</title>
        <authorList>
            <person name="Goeker M."/>
        </authorList>
    </citation>
    <scope>NUCLEOTIDE SEQUENCE [LARGE SCALE GENOMIC DNA]</scope>
    <source>
        <strain evidence="10 12">DSM 15264</strain>
    </source>
</reference>
<feature type="active site" description="O-isoaspartyl threonine intermediate" evidence="3">
    <location>
        <position position="17"/>
    </location>
</feature>
<dbReference type="InterPro" id="IPR040919">
    <property type="entry name" value="Asparaginase_C"/>
</dbReference>
<reference evidence="9 11" key="1">
    <citation type="submission" date="2018-02" db="EMBL/GenBank/DDBJ databases">
        <title>Reclassifiation of [Polyangium] brachysporum DSM 7029 as Guopingzhaonella breviflexa gen. nov., sp. nov., a member of the family Comamonadaceae.</title>
        <authorList>
            <person name="Tang B."/>
        </authorList>
    </citation>
    <scope>NUCLEOTIDE SEQUENCE [LARGE SCALE GENOMIC DNA]</scope>
    <source>
        <strain evidence="9 11">DSM 15344</strain>
    </source>
</reference>
<feature type="domain" description="Asparaginase/glutaminase C-terminal" evidence="8">
    <location>
        <begin position="219"/>
        <end position="310"/>
    </location>
</feature>
<gene>
    <name evidence="9" type="ORF">C1702_05420</name>
    <name evidence="10" type="ORF">EV676_101653</name>
</gene>
<evidence type="ECO:0000256" key="1">
    <source>
        <dbReference type="ARBA" id="ARBA00010518"/>
    </source>
</evidence>
<dbReference type="Gene3D" id="3.40.50.1170">
    <property type="entry name" value="L-asparaginase, N-terminal domain"/>
    <property type="match status" value="1"/>
</dbReference>
<protein>
    <submittedName>
        <fullName evidence="9 10">Asparaginase</fullName>
    </submittedName>
</protein>
<feature type="active site" evidence="6">
    <location>
        <position position="96"/>
    </location>
</feature>
<feature type="active site" evidence="5">
    <location>
        <position position="17"/>
    </location>
</feature>
<sequence length="314" mass="32916">MQSNEHGPIVILGTGGTIAGTAADPHDNVGYRAAQLGVADLVAAVPALARWPLETEQVAQLDSKDMDFGVWQLLAQRVAHHLARPEVRGVVVTHGTDTLEETAYFLHRLLAPAKPVVMVAAMRPASALRPDGPQNLLDAVTVAATPGARGVLAVLAGQVHSGLEVRKAHTYRLDAFGSGDAGPLGYVEEGRLRQLRDWPQGEPLGLACLPASPAGWPWVEIVSSHAGADGRWAAALAGLPVQGLVVVGTGNGTVHERLEAELVRAQARGVRVLRCSRCAEGVVVPTGRQALPSAGALTPWKARVELMLQLMAAG</sequence>
<dbReference type="FunFam" id="3.40.50.1170:FF:000001">
    <property type="entry name" value="L-asparaginase 2"/>
    <property type="match status" value="1"/>
</dbReference>
<dbReference type="PIRSF" id="PIRSF500176">
    <property type="entry name" value="L_ASNase"/>
    <property type="match status" value="1"/>
</dbReference>
<organism evidence="9 11">
    <name type="scientific">Caldimonas thermodepolymerans</name>
    <dbReference type="NCBI Taxonomy" id="215580"/>
    <lineage>
        <taxon>Bacteria</taxon>
        <taxon>Pseudomonadati</taxon>
        <taxon>Pseudomonadota</taxon>
        <taxon>Betaproteobacteria</taxon>
        <taxon>Burkholderiales</taxon>
        <taxon>Sphaerotilaceae</taxon>
        <taxon>Caldimonas</taxon>
    </lineage>
</organism>
<dbReference type="Gene3D" id="3.40.50.40">
    <property type="match status" value="1"/>
</dbReference>
<dbReference type="InterPro" id="IPR036152">
    <property type="entry name" value="Asp/glu_Ase-like_sf"/>
</dbReference>
<dbReference type="Pfam" id="PF00710">
    <property type="entry name" value="Asparaginase"/>
    <property type="match status" value="1"/>
</dbReference>
<keyword evidence="2" id="KW-0378">Hydrolase</keyword>
<dbReference type="PROSITE" id="PS00144">
    <property type="entry name" value="ASN_GLN_ASE_1"/>
    <property type="match status" value="1"/>
</dbReference>
<dbReference type="CDD" id="cd08964">
    <property type="entry name" value="L-asparaginase_II"/>
    <property type="match status" value="1"/>
</dbReference>
<dbReference type="EMBL" id="SLXF01000001">
    <property type="protein sequence ID" value="TCP10069.1"/>
    <property type="molecule type" value="Genomic_DNA"/>
</dbReference>
<dbReference type="PIRSF" id="PIRSF001220">
    <property type="entry name" value="L-ASNase_gatD"/>
    <property type="match status" value="1"/>
</dbReference>
<dbReference type="Proteomes" id="UP000239406">
    <property type="component" value="Unassembled WGS sequence"/>
</dbReference>